<dbReference type="Pfam" id="PF02537">
    <property type="entry name" value="CRCB"/>
    <property type="match status" value="1"/>
</dbReference>
<evidence type="ECO:0000313" key="11">
    <source>
        <dbReference type="EMBL" id="SFQ45990.1"/>
    </source>
</evidence>
<dbReference type="NCBIfam" id="TIGR00494">
    <property type="entry name" value="crcB"/>
    <property type="match status" value="1"/>
</dbReference>
<keyword evidence="10" id="KW-0813">Transport</keyword>
<keyword evidence="2 10" id="KW-1003">Cell membrane</keyword>
<gene>
    <name evidence="10" type="primary">fluC</name>
    <name evidence="10" type="synonym">crcB</name>
    <name evidence="11" type="ORF">SAMN05421670_2143</name>
</gene>
<keyword evidence="3 10" id="KW-0812">Transmembrane</keyword>
<dbReference type="PANTHER" id="PTHR28259">
    <property type="entry name" value="FLUORIDE EXPORT PROTEIN 1-RELATED"/>
    <property type="match status" value="1"/>
</dbReference>
<evidence type="ECO:0000313" key="12">
    <source>
        <dbReference type="Proteomes" id="UP000198734"/>
    </source>
</evidence>
<dbReference type="GO" id="GO:0140114">
    <property type="term" value="P:cellular detoxification of fluoride"/>
    <property type="evidence" value="ECO:0007669"/>
    <property type="project" value="UniProtKB-UniRule"/>
</dbReference>
<reference evidence="12" key="1">
    <citation type="submission" date="2016-10" db="EMBL/GenBank/DDBJ databases">
        <authorList>
            <person name="Varghese N."/>
            <person name="Submissions S."/>
        </authorList>
    </citation>
    <scope>NUCLEOTIDE SEQUENCE [LARGE SCALE GENOMIC DNA]</scope>
    <source>
        <strain evidence="12">DSM 11706</strain>
    </source>
</reference>
<dbReference type="GO" id="GO:0046872">
    <property type="term" value="F:metal ion binding"/>
    <property type="evidence" value="ECO:0007669"/>
    <property type="project" value="UniProtKB-KW"/>
</dbReference>
<protein>
    <recommendedName>
        <fullName evidence="10">Fluoride-specific ion channel FluC</fullName>
    </recommendedName>
</protein>
<evidence type="ECO:0000256" key="4">
    <source>
        <dbReference type="ARBA" id="ARBA00022989"/>
    </source>
</evidence>
<dbReference type="OrthoDB" id="9799631at2"/>
<keyword evidence="10" id="KW-0915">Sodium</keyword>
<evidence type="ECO:0000256" key="7">
    <source>
        <dbReference type="ARBA" id="ARBA00035120"/>
    </source>
</evidence>
<dbReference type="HAMAP" id="MF_00454">
    <property type="entry name" value="FluC"/>
    <property type="match status" value="1"/>
</dbReference>
<dbReference type="GO" id="GO:0005886">
    <property type="term" value="C:plasma membrane"/>
    <property type="evidence" value="ECO:0007669"/>
    <property type="project" value="UniProtKB-SubCell"/>
</dbReference>
<evidence type="ECO:0000256" key="8">
    <source>
        <dbReference type="ARBA" id="ARBA00035585"/>
    </source>
</evidence>
<feature type="transmembrane region" description="Helical" evidence="10">
    <location>
        <begin position="28"/>
        <end position="48"/>
    </location>
</feature>
<comment type="function">
    <text evidence="9 10">Fluoride-specific ion channel. Important for reducing fluoride concentration in the cell, thus reducing its toxicity.</text>
</comment>
<keyword evidence="4 10" id="KW-1133">Transmembrane helix</keyword>
<dbReference type="EMBL" id="FOXU01000003">
    <property type="protein sequence ID" value="SFQ45990.1"/>
    <property type="molecule type" value="Genomic_DNA"/>
</dbReference>
<proteinExistence type="inferred from homology"/>
<sequence length="117" mass="12661">MYLYIGLAGSLGAVARYAISIIMVHDSGFPFLTLLVNLIGCYALAYLMSRRLRFSSKLKSAISTGFLGSFTTFSAFSVETITMIEANQIGIAILYMTVSIVGGIMMSNLGWKKEVGP</sequence>
<accession>A0A1I5YPG9</accession>
<evidence type="ECO:0000256" key="10">
    <source>
        <dbReference type="HAMAP-Rule" id="MF_00454"/>
    </source>
</evidence>
<dbReference type="RefSeq" id="WP_093536881.1">
    <property type="nucleotide sequence ID" value="NZ_FOXU01000003.1"/>
</dbReference>
<feature type="binding site" evidence="10">
    <location>
        <position position="68"/>
    </location>
    <ligand>
        <name>Na(+)</name>
        <dbReference type="ChEBI" id="CHEBI:29101"/>
        <note>structural</note>
    </ligand>
</feature>
<keyword evidence="6 10" id="KW-0407">Ion channel</keyword>
<keyword evidence="10" id="KW-0406">Ion transport</keyword>
<dbReference type="STRING" id="126156.SAMN05421670_2143"/>
<evidence type="ECO:0000256" key="3">
    <source>
        <dbReference type="ARBA" id="ARBA00022692"/>
    </source>
</evidence>
<evidence type="ECO:0000256" key="2">
    <source>
        <dbReference type="ARBA" id="ARBA00022475"/>
    </source>
</evidence>
<dbReference type="GO" id="GO:0062054">
    <property type="term" value="F:fluoride channel activity"/>
    <property type="evidence" value="ECO:0007669"/>
    <property type="project" value="UniProtKB-UniRule"/>
</dbReference>
<dbReference type="InterPro" id="IPR003691">
    <property type="entry name" value="FluC"/>
</dbReference>
<feature type="transmembrane region" description="Helical" evidence="10">
    <location>
        <begin position="89"/>
        <end position="111"/>
    </location>
</feature>
<evidence type="ECO:0000256" key="5">
    <source>
        <dbReference type="ARBA" id="ARBA00023136"/>
    </source>
</evidence>
<evidence type="ECO:0000256" key="6">
    <source>
        <dbReference type="ARBA" id="ARBA00023303"/>
    </source>
</evidence>
<comment type="subcellular location">
    <subcellularLocation>
        <location evidence="1 10">Cell membrane</location>
        <topology evidence="1 10">Multi-pass membrane protein</topology>
    </subcellularLocation>
</comment>
<dbReference type="PANTHER" id="PTHR28259:SF1">
    <property type="entry name" value="FLUORIDE EXPORT PROTEIN 1-RELATED"/>
    <property type="match status" value="1"/>
</dbReference>
<evidence type="ECO:0000256" key="1">
    <source>
        <dbReference type="ARBA" id="ARBA00004651"/>
    </source>
</evidence>
<evidence type="ECO:0000256" key="9">
    <source>
        <dbReference type="ARBA" id="ARBA00049940"/>
    </source>
</evidence>
<comment type="catalytic activity">
    <reaction evidence="8">
        <text>fluoride(in) = fluoride(out)</text>
        <dbReference type="Rhea" id="RHEA:76159"/>
        <dbReference type="ChEBI" id="CHEBI:17051"/>
    </reaction>
    <physiologicalReaction direction="left-to-right" evidence="8">
        <dbReference type="Rhea" id="RHEA:76160"/>
    </physiologicalReaction>
</comment>
<keyword evidence="10" id="KW-0479">Metal-binding</keyword>
<keyword evidence="5 10" id="KW-0472">Membrane</keyword>
<dbReference type="Proteomes" id="UP000198734">
    <property type="component" value="Unassembled WGS sequence"/>
</dbReference>
<organism evidence="11 12">
    <name type="scientific">Psychrobacillus psychrotolerans</name>
    <dbReference type="NCBI Taxonomy" id="126156"/>
    <lineage>
        <taxon>Bacteria</taxon>
        <taxon>Bacillati</taxon>
        <taxon>Bacillota</taxon>
        <taxon>Bacilli</taxon>
        <taxon>Bacillales</taxon>
        <taxon>Bacillaceae</taxon>
        <taxon>Psychrobacillus</taxon>
    </lineage>
</organism>
<comment type="similarity">
    <text evidence="7 10">Belongs to the fluoride channel Fluc/FEX (TC 1.A.43) family.</text>
</comment>
<dbReference type="AlphaFoldDB" id="A0A1I5YPG9"/>
<keyword evidence="12" id="KW-1185">Reference proteome</keyword>
<feature type="binding site" evidence="10">
    <location>
        <position position="71"/>
    </location>
    <ligand>
        <name>Na(+)</name>
        <dbReference type="ChEBI" id="CHEBI:29101"/>
        <note>structural</note>
    </ligand>
</feature>
<comment type="activity regulation">
    <text evidence="10">Na(+) is not transported, but it plays an essential structural role and its presence is essential for fluoride channel function.</text>
</comment>
<feature type="transmembrane region" description="Helical" evidence="10">
    <location>
        <begin position="60"/>
        <end position="77"/>
    </location>
</feature>
<name>A0A1I5YPG9_9BACI</name>